<dbReference type="PANTHER" id="PTHR42885">
    <property type="entry name" value="HISTIDINOL-PHOSPHATE AMINOTRANSFERASE-RELATED"/>
    <property type="match status" value="1"/>
</dbReference>
<dbReference type="InterPro" id="IPR015421">
    <property type="entry name" value="PyrdxlP-dep_Trfase_major"/>
</dbReference>
<keyword evidence="2" id="KW-0808">Transferase</keyword>
<dbReference type="CDD" id="cd00609">
    <property type="entry name" value="AAT_like"/>
    <property type="match status" value="1"/>
</dbReference>
<keyword evidence="3" id="KW-1185">Reference proteome</keyword>
<keyword evidence="2" id="KW-0032">Aminotransferase</keyword>
<dbReference type="RefSeq" id="WP_170147117.1">
    <property type="nucleotide sequence ID" value="NZ_JAHBRY010000002.1"/>
</dbReference>
<dbReference type="InterPro" id="IPR004839">
    <property type="entry name" value="Aminotransferase_I/II_large"/>
</dbReference>
<dbReference type="SUPFAM" id="SSF53383">
    <property type="entry name" value="PLP-dependent transferases"/>
    <property type="match status" value="1"/>
</dbReference>
<dbReference type="GO" id="GO:0030170">
    <property type="term" value="F:pyridoxal phosphate binding"/>
    <property type="evidence" value="ECO:0007669"/>
    <property type="project" value="InterPro"/>
</dbReference>
<gene>
    <name evidence="2" type="ORF">C7450_102503</name>
</gene>
<dbReference type="Pfam" id="PF00155">
    <property type="entry name" value="Aminotran_1_2"/>
    <property type="match status" value="1"/>
</dbReference>
<sequence>MTLNPRNAEFASVRLYEAETSVATIAAKHGLDPAAILDFSLNVNPFGPPPAAIAAAQAALATSNLYPDLRFARLRQAVALRHDVPEDWLFFGAGLDDVIKLVIHAWTTEGCTVLVHVPTFPRYELEANLRGCRVVAVESPSPEKTDLAAFDAALARENVALAFICSPNNPTGERFAIEATADLATRHADTIFVVDEALINPAEDGAMALPKRLSNVVVLRTFSKYFGLAGLRIGYAVADPHLVAVAEVGRPPFNIAAPSVEAAVAALADEAFLASCKQTFTAEKDFFITAMEATPGISIRGSNANMILMDLAHHAPAAAAEALASQGLVVADATSFRGLENHRALRVSLRGRADNERLVAAIRTIA</sequence>
<feature type="domain" description="Aminotransferase class I/classII large" evidence="1">
    <location>
        <begin position="36"/>
        <end position="362"/>
    </location>
</feature>
<comment type="caution">
    <text evidence="2">The sequence shown here is derived from an EMBL/GenBank/DDBJ whole genome shotgun (WGS) entry which is preliminary data.</text>
</comment>
<proteinExistence type="predicted"/>
<reference evidence="2 3" key="1">
    <citation type="submission" date="2018-05" db="EMBL/GenBank/DDBJ databases">
        <title>Genomic Encyclopedia of Type Strains, Phase IV (KMG-IV): sequencing the most valuable type-strain genomes for metagenomic binning, comparative biology and taxonomic classification.</title>
        <authorList>
            <person name="Goeker M."/>
        </authorList>
    </citation>
    <scope>NUCLEOTIDE SEQUENCE [LARGE SCALE GENOMIC DNA]</scope>
    <source>
        <strain evidence="2 3">DSM 6462</strain>
    </source>
</reference>
<dbReference type="AlphaFoldDB" id="A0A2V3UH84"/>
<accession>A0A2V3UH84</accession>
<dbReference type="Gene3D" id="3.40.640.10">
    <property type="entry name" value="Type I PLP-dependent aspartate aminotransferase-like (Major domain)"/>
    <property type="match status" value="1"/>
</dbReference>
<evidence type="ECO:0000313" key="3">
    <source>
        <dbReference type="Proteomes" id="UP000248021"/>
    </source>
</evidence>
<evidence type="ECO:0000313" key="2">
    <source>
        <dbReference type="EMBL" id="PXW63585.1"/>
    </source>
</evidence>
<dbReference type="GO" id="GO:0008483">
    <property type="term" value="F:transaminase activity"/>
    <property type="evidence" value="ECO:0007669"/>
    <property type="project" value="UniProtKB-KW"/>
</dbReference>
<name>A0A2V3UH84_9HYPH</name>
<dbReference type="EMBL" id="QJJK01000002">
    <property type="protein sequence ID" value="PXW63585.1"/>
    <property type="molecule type" value="Genomic_DNA"/>
</dbReference>
<organism evidence="2 3">
    <name type="scientific">Chelatococcus asaccharovorans</name>
    <dbReference type="NCBI Taxonomy" id="28210"/>
    <lineage>
        <taxon>Bacteria</taxon>
        <taxon>Pseudomonadati</taxon>
        <taxon>Pseudomonadota</taxon>
        <taxon>Alphaproteobacteria</taxon>
        <taxon>Hyphomicrobiales</taxon>
        <taxon>Chelatococcaceae</taxon>
        <taxon>Chelatococcus</taxon>
    </lineage>
</organism>
<dbReference type="InterPro" id="IPR015422">
    <property type="entry name" value="PyrdxlP-dep_Trfase_small"/>
</dbReference>
<protein>
    <submittedName>
        <fullName evidence="2">Histidinol-phosphate aminotransferase</fullName>
    </submittedName>
</protein>
<dbReference type="Proteomes" id="UP000248021">
    <property type="component" value="Unassembled WGS sequence"/>
</dbReference>
<dbReference type="InterPro" id="IPR015424">
    <property type="entry name" value="PyrdxlP-dep_Trfase"/>
</dbReference>
<evidence type="ECO:0000259" key="1">
    <source>
        <dbReference type="Pfam" id="PF00155"/>
    </source>
</evidence>
<dbReference type="Gene3D" id="3.90.1150.10">
    <property type="entry name" value="Aspartate Aminotransferase, domain 1"/>
    <property type="match status" value="1"/>
</dbReference>